<dbReference type="InterPro" id="IPR005114">
    <property type="entry name" value="Helicase_assoc"/>
</dbReference>
<dbReference type="STRING" id="180332.GCA_000797495_00707"/>
<dbReference type="Pfam" id="PF03457">
    <property type="entry name" value="HA"/>
    <property type="match status" value="3"/>
</dbReference>
<dbReference type="Gene3D" id="6.10.140.530">
    <property type="match status" value="3"/>
</dbReference>
<organism evidence="2 3">
    <name type="scientific">Robinsoniella peoriensis</name>
    <dbReference type="NCBI Taxonomy" id="180332"/>
    <lineage>
        <taxon>Bacteria</taxon>
        <taxon>Bacillati</taxon>
        <taxon>Bacillota</taxon>
        <taxon>Clostridia</taxon>
        <taxon>Lachnospirales</taxon>
        <taxon>Lachnospiraceae</taxon>
        <taxon>Robinsoniella</taxon>
    </lineage>
</organism>
<name>A0A4V6HRX4_9FIRM</name>
<accession>A0A4V6HRX4</accession>
<proteinExistence type="predicted"/>
<reference evidence="2 3" key="1">
    <citation type="journal article" date="2019" name="Anaerobe">
        <title>Detection of Robinsoniella peoriensis in multiple bone samples of a trauma patient.</title>
        <authorList>
            <person name="Schrottner P."/>
            <person name="Hartwich K."/>
            <person name="Bunk B."/>
            <person name="Schober I."/>
            <person name="Helbig S."/>
            <person name="Rudolph W.W."/>
            <person name="Gunzer F."/>
        </authorList>
    </citation>
    <scope>NUCLEOTIDE SEQUENCE [LARGE SCALE GENOMIC DNA]</scope>
    <source>
        <strain evidence="2 3">DSM 106044</strain>
    </source>
</reference>
<feature type="domain" description="Helicase-associated" evidence="1">
    <location>
        <begin position="85"/>
        <end position="145"/>
    </location>
</feature>
<protein>
    <submittedName>
        <fullName evidence="2">Helicase associated domain protein</fullName>
    </submittedName>
</protein>
<dbReference type="PANTHER" id="PTHR33418">
    <property type="entry name" value="HELICASE-ASSOCIATED"/>
    <property type="match status" value="1"/>
</dbReference>
<feature type="domain" description="Helicase-associated" evidence="1">
    <location>
        <begin position="154"/>
        <end position="219"/>
    </location>
</feature>
<dbReference type="RefSeq" id="WP_027294636.1">
    <property type="nucleotide sequence ID" value="NZ_CABMJZ010000109.1"/>
</dbReference>
<sequence length="237" mass="29453">MNQKNNRNYTRLSWDEWYLLAKEYYTANKTLKIPTKYKTDSGYLLGRWIERQRAAYRQKGTYRIDARKIYLLNQIGMIWTLEIRTEWETWYNYCKDYYAENGNIDIPRNIVYRQLPIGEWISYQRKRYWQNKMDCRQRFKLEELGISWKLRNRRGWMEWYQDAKLYYETYGHLNIPLDYVTKDGFRLGSWINSQRERQRGTRFYLLESEKVEKLNQIGMLWGLRGMRYKEQDVYEIS</sequence>
<feature type="domain" description="Helicase-associated" evidence="1">
    <location>
        <begin position="12"/>
        <end position="77"/>
    </location>
</feature>
<evidence type="ECO:0000313" key="2">
    <source>
        <dbReference type="EMBL" id="TLD00728.1"/>
    </source>
</evidence>
<dbReference type="PANTHER" id="PTHR33418:SF1">
    <property type="entry name" value="HELICASE-ASSOCIATED DOMAIN-CONTAINING PROTEIN"/>
    <property type="match status" value="1"/>
</dbReference>
<keyword evidence="3" id="KW-1185">Reference proteome</keyword>
<gene>
    <name evidence="2" type="ORF">DSM106044_02429</name>
</gene>
<dbReference type="AlphaFoldDB" id="A0A4V6HRX4"/>
<comment type="caution">
    <text evidence="2">The sequence shown here is derived from an EMBL/GenBank/DDBJ whole genome shotgun (WGS) entry which is preliminary data.</text>
</comment>
<evidence type="ECO:0000259" key="1">
    <source>
        <dbReference type="Pfam" id="PF03457"/>
    </source>
</evidence>
<dbReference type="Proteomes" id="UP000306509">
    <property type="component" value="Unassembled WGS sequence"/>
</dbReference>
<dbReference type="EMBL" id="QGQD01000049">
    <property type="protein sequence ID" value="TLD00728.1"/>
    <property type="molecule type" value="Genomic_DNA"/>
</dbReference>
<evidence type="ECO:0000313" key="3">
    <source>
        <dbReference type="Proteomes" id="UP000306509"/>
    </source>
</evidence>